<feature type="region of interest" description="Disordered" evidence="2">
    <location>
        <begin position="748"/>
        <end position="776"/>
    </location>
</feature>
<feature type="compositionally biased region" description="Basic and acidic residues" evidence="2">
    <location>
        <begin position="624"/>
        <end position="644"/>
    </location>
</feature>
<feature type="compositionally biased region" description="Low complexity" evidence="2">
    <location>
        <begin position="697"/>
        <end position="708"/>
    </location>
</feature>
<evidence type="ECO:0000256" key="2">
    <source>
        <dbReference type="SAM" id="MobiDB-lite"/>
    </source>
</evidence>
<feature type="compositionally biased region" description="Polar residues" evidence="2">
    <location>
        <begin position="611"/>
        <end position="621"/>
    </location>
</feature>
<feature type="compositionally biased region" description="Acidic residues" evidence="2">
    <location>
        <begin position="192"/>
        <end position="206"/>
    </location>
</feature>
<feature type="region of interest" description="Disordered" evidence="2">
    <location>
        <begin position="156"/>
        <end position="266"/>
    </location>
</feature>
<keyword evidence="1" id="KW-0175">Coiled coil</keyword>
<dbReference type="Proteomes" id="UP000664859">
    <property type="component" value="Unassembled WGS sequence"/>
</dbReference>
<feature type="region of interest" description="Disordered" evidence="2">
    <location>
        <begin position="697"/>
        <end position="731"/>
    </location>
</feature>
<name>A0A835ZG99_9STRA</name>
<dbReference type="PANTHER" id="PTHR37028:SF4">
    <property type="entry name" value="ALMS MOTIF DOMAIN-CONTAINING PROTEIN"/>
    <property type="match status" value="1"/>
</dbReference>
<feature type="compositionally biased region" description="Polar residues" evidence="2">
    <location>
        <begin position="249"/>
        <end position="260"/>
    </location>
</feature>
<gene>
    <name evidence="3" type="ORF">JKP88DRAFT_252533</name>
</gene>
<feature type="region of interest" description="Disordered" evidence="2">
    <location>
        <begin position="611"/>
        <end position="671"/>
    </location>
</feature>
<feature type="compositionally biased region" description="Acidic residues" evidence="2">
    <location>
        <begin position="162"/>
        <end position="172"/>
    </location>
</feature>
<comment type="caution">
    <text evidence="3">The sequence shown here is derived from an EMBL/GenBank/DDBJ whole genome shotgun (WGS) entry which is preliminary data.</text>
</comment>
<dbReference type="AlphaFoldDB" id="A0A835ZG99"/>
<feature type="coiled-coil region" evidence="1">
    <location>
        <begin position="397"/>
        <end position="424"/>
    </location>
</feature>
<organism evidence="3 4">
    <name type="scientific">Tribonema minus</name>
    <dbReference type="NCBI Taxonomy" id="303371"/>
    <lineage>
        <taxon>Eukaryota</taxon>
        <taxon>Sar</taxon>
        <taxon>Stramenopiles</taxon>
        <taxon>Ochrophyta</taxon>
        <taxon>PX clade</taxon>
        <taxon>Xanthophyceae</taxon>
        <taxon>Tribonematales</taxon>
        <taxon>Tribonemataceae</taxon>
        <taxon>Tribonema</taxon>
    </lineage>
</organism>
<protein>
    <submittedName>
        <fullName evidence="3">Uncharacterized protein</fullName>
    </submittedName>
</protein>
<sequence>MAGAASGDDGQVFLDLAQRLKNGEISREQMFRSLVQKATSSDGGGTSSLDAAAAAAAASPISPLNASFADAAYQHPSAAPNLGLSPPGWTNGTRAPSTISVGDVRSSTASLTGHERKAIIQKLAAEQARLVQGLSQPAFAHEEDHRRFHQDVLSAGTGEAPLSDEDGADWESDGGGGYGMYDRQVYNREDSGGDDDDGDEDDSDAWQDERRHTSHFSANDGRGESAYEHMDEDWDEGGAASELDENDNRQQPVHQSQYLSFSEERARQKRAQEAAVLREANKHCTFRPQIKELPRTYGGGSRREPRPAFLQRVSTWQRDKSANARRRRQDAEYAALRVSTWQRDKSANARRRRQDAEYAEMHVCSFRPEINFNSRRATAFQRGHDGDALKTSERLHAEAHQRRIERLRATAEQQAAEARELERSCTFEPIMSPNRSGQHVRSRYRQAAANAALRRRSTDDGLTGHQSLCGGDAYELEKCTFTPAIIGAKYEELQLHHYDGGLRRTMPSSCTDIEVIKSVALCPTHDCHGSTLCLHCLLQVHNLCVTSAQHAAMVYITKHTPDDVVLPLSLPSAPPRNGQENMPNAREYLQHNVVDRLTGAAFLQPALQLELDQQQRGSGSRSGADPRRARLEAQDSRRSYREDEYGQSAEDDGSDQLGEGGGGSAYADDDEDAARAVREALADAQELLQLERLASQAGRSVAASAPRQQQRRRSSGNSSAQHSAAQQAEDAALTAEIQALAAEIEESVNGDWRQDAGDGEGGVGGQGDAGGRGGARSAAAAASLRAFLARQSRWDERRRAHVAHLQSRGAPTFTPEMVTAAQGGGDGGFDGGTTTRGSFLQRLARDALRKEHEFLRLKNSHLQCLTRTRCRCRALLQAARDDRANCTFAPQITARSRRRSGRSVLEMSRGDQLRRETNVRLSRLRMEREQLGDVTFEPQLNDGPASRGVKSHLQVVSDPESYIARVQARQRRRDERTLNARVARAAAEAADCTFQPQTAECPAYVRRIAASMAEARAAAAAEAARPRSPPRPDWR</sequence>
<dbReference type="EMBL" id="JAFCMP010000041">
    <property type="protein sequence ID" value="KAG5189964.1"/>
    <property type="molecule type" value="Genomic_DNA"/>
</dbReference>
<keyword evidence="4" id="KW-1185">Reference proteome</keyword>
<feature type="region of interest" description="Disordered" evidence="2">
    <location>
        <begin position="1015"/>
        <end position="1035"/>
    </location>
</feature>
<evidence type="ECO:0000313" key="3">
    <source>
        <dbReference type="EMBL" id="KAG5189964.1"/>
    </source>
</evidence>
<evidence type="ECO:0000313" key="4">
    <source>
        <dbReference type="Proteomes" id="UP000664859"/>
    </source>
</evidence>
<evidence type="ECO:0000256" key="1">
    <source>
        <dbReference type="SAM" id="Coils"/>
    </source>
</evidence>
<feature type="compositionally biased region" description="Low complexity" evidence="2">
    <location>
        <begin position="715"/>
        <end position="731"/>
    </location>
</feature>
<feature type="compositionally biased region" description="Gly residues" evidence="2">
    <location>
        <begin position="759"/>
        <end position="774"/>
    </location>
</feature>
<proteinExistence type="predicted"/>
<accession>A0A835ZG99</accession>
<reference evidence="3" key="1">
    <citation type="submission" date="2021-02" db="EMBL/GenBank/DDBJ databases">
        <title>First Annotated Genome of the Yellow-green Alga Tribonema minus.</title>
        <authorList>
            <person name="Mahan K.M."/>
        </authorList>
    </citation>
    <scope>NUCLEOTIDE SEQUENCE</scope>
    <source>
        <strain evidence="3">UTEX B ZZ1240</strain>
    </source>
</reference>
<dbReference type="PANTHER" id="PTHR37028">
    <property type="entry name" value="UNNAMED PRODUCT-RELATED"/>
    <property type="match status" value="1"/>
</dbReference>
<dbReference type="OrthoDB" id="70300at2759"/>